<dbReference type="InterPro" id="IPR022371">
    <property type="entry name" value="Exopolyphosphatase"/>
</dbReference>
<evidence type="ECO:0000256" key="9">
    <source>
        <dbReference type="ARBA" id="ARBA00023136"/>
    </source>
</evidence>
<dbReference type="Pfam" id="PF21447">
    <property type="entry name" value="Ppx-GppA_III"/>
    <property type="match status" value="1"/>
</dbReference>
<evidence type="ECO:0000313" key="14">
    <source>
        <dbReference type="Proteomes" id="UP000030512"/>
    </source>
</evidence>
<dbReference type="InterPro" id="IPR050273">
    <property type="entry name" value="GppA/Ppx_hydrolase"/>
</dbReference>
<dbReference type="InterPro" id="IPR043129">
    <property type="entry name" value="ATPase_NBD"/>
</dbReference>
<dbReference type="CDD" id="cd24053">
    <property type="entry name" value="ASKHA_NBD_EcPPX-GppA-like"/>
    <property type="match status" value="1"/>
</dbReference>
<dbReference type="KEGG" id="mdn:JT25_022370"/>
<dbReference type="PIRSF" id="PIRSF001267">
    <property type="entry name" value="Pyrophosphatase_GppA_Ppx"/>
    <property type="match status" value="1"/>
</dbReference>
<dbReference type="FunFam" id="3.30.420.40:FF:000023">
    <property type="entry name" value="Guanosine-5'-triphosphate,3'-diphosphate pyrophosphatase"/>
    <property type="match status" value="1"/>
</dbReference>
<comment type="subunit">
    <text evidence="4">Homodimer.</text>
</comment>
<dbReference type="PANTHER" id="PTHR30005">
    <property type="entry name" value="EXOPOLYPHOSPHATASE"/>
    <property type="match status" value="1"/>
</dbReference>
<evidence type="ECO:0000256" key="3">
    <source>
        <dbReference type="ARBA" id="ARBA00007125"/>
    </source>
</evidence>
<dbReference type="SUPFAM" id="SSF53067">
    <property type="entry name" value="Actin-like ATPase domain"/>
    <property type="match status" value="2"/>
</dbReference>
<evidence type="ECO:0000256" key="2">
    <source>
        <dbReference type="ARBA" id="ARBA00004202"/>
    </source>
</evidence>
<dbReference type="InterPro" id="IPR048950">
    <property type="entry name" value="Ppx_GppA_C"/>
</dbReference>
<dbReference type="GO" id="GO:0006798">
    <property type="term" value="P:polyphosphate catabolic process"/>
    <property type="evidence" value="ECO:0007669"/>
    <property type="project" value="TreeGrafter"/>
</dbReference>
<dbReference type="NCBIfam" id="TIGR03706">
    <property type="entry name" value="exo_poly_only"/>
    <property type="match status" value="1"/>
</dbReference>
<dbReference type="Gene3D" id="3.30.420.40">
    <property type="match status" value="1"/>
</dbReference>
<dbReference type="EC" id="3.6.1.11" evidence="5"/>
<evidence type="ECO:0000313" key="13">
    <source>
        <dbReference type="EMBL" id="AMK79194.1"/>
    </source>
</evidence>
<dbReference type="GO" id="GO:0004309">
    <property type="term" value="F:exopolyphosphatase activity"/>
    <property type="evidence" value="ECO:0007669"/>
    <property type="project" value="UniProtKB-EC"/>
</dbReference>
<dbReference type="SUPFAM" id="SSF109604">
    <property type="entry name" value="HD-domain/PDEase-like"/>
    <property type="match status" value="1"/>
</dbReference>
<dbReference type="InterPro" id="IPR003695">
    <property type="entry name" value="Ppx_GppA_N"/>
</dbReference>
<evidence type="ECO:0000259" key="12">
    <source>
        <dbReference type="Pfam" id="PF21447"/>
    </source>
</evidence>
<dbReference type="EMBL" id="CP014476">
    <property type="protein sequence ID" value="AMK79194.1"/>
    <property type="molecule type" value="Genomic_DNA"/>
</dbReference>
<keyword evidence="9" id="KW-0472">Membrane</keyword>
<evidence type="ECO:0000256" key="8">
    <source>
        <dbReference type="ARBA" id="ARBA00022801"/>
    </source>
</evidence>
<feature type="domain" description="Ppx/GppA phosphatase C-terminal" evidence="12">
    <location>
        <begin position="311"/>
        <end position="484"/>
    </location>
</feature>
<feature type="domain" description="Ppx/GppA phosphatase N-terminal" evidence="11">
    <location>
        <begin position="23"/>
        <end position="304"/>
    </location>
</feature>
<evidence type="ECO:0000256" key="4">
    <source>
        <dbReference type="ARBA" id="ARBA00011738"/>
    </source>
</evidence>
<dbReference type="InterPro" id="IPR030673">
    <property type="entry name" value="PyroPPase_GppA_Ppx"/>
</dbReference>
<comment type="catalytic activity">
    <reaction evidence="10">
        <text>[phosphate](n) + H2O = [phosphate](n-1) + phosphate + H(+)</text>
        <dbReference type="Rhea" id="RHEA:21528"/>
        <dbReference type="Rhea" id="RHEA-COMP:9859"/>
        <dbReference type="Rhea" id="RHEA-COMP:14279"/>
        <dbReference type="ChEBI" id="CHEBI:15377"/>
        <dbReference type="ChEBI" id="CHEBI:15378"/>
        <dbReference type="ChEBI" id="CHEBI:16838"/>
        <dbReference type="ChEBI" id="CHEBI:43474"/>
        <dbReference type="EC" id="3.6.1.11"/>
    </reaction>
</comment>
<dbReference type="RefSeq" id="WP_062329689.1">
    <property type="nucleotide sequence ID" value="NZ_CP014476.1"/>
</dbReference>
<comment type="subcellular location">
    <subcellularLocation>
        <location evidence="2">Cell membrane</location>
        <topology evidence="2">Peripheral membrane protein</topology>
    </subcellularLocation>
</comment>
<dbReference type="Gene3D" id="1.10.3210.10">
    <property type="entry name" value="Hypothetical protein af1432"/>
    <property type="match status" value="1"/>
</dbReference>
<dbReference type="Pfam" id="PF02541">
    <property type="entry name" value="Ppx-GppA"/>
    <property type="match status" value="1"/>
</dbReference>
<evidence type="ECO:0000256" key="10">
    <source>
        <dbReference type="ARBA" id="ARBA00047607"/>
    </source>
</evidence>
<organism evidence="13 14">
    <name type="scientific">Methylomonas denitrificans</name>
    <dbReference type="NCBI Taxonomy" id="1538553"/>
    <lineage>
        <taxon>Bacteria</taxon>
        <taxon>Pseudomonadati</taxon>
        <taxon>Pseudomonadota</taxon>
        <taxon>Gammaproteobacteria</taxon>
        <taxon>Methylococcales</taxon>
        <taxon>Methylococcaceae</taxon>
        <taxon>Methylomonas</taxon>
    </lineage>
</organism>
<dbReference type="GO" id="GO:0005886">
    <property type="term" value="C:plasma membrane"/>
    <property type="evidence" value="ECO:0007669"/>
    <property type="project" value="UniProtKB-SubCell"/>
</dbReference>
<reference evidence="13 14" key="1">
    <citation type="journal article" date="2015" name="Environ. Microbiol.">
        <title>Methane oxidation coupled to nitrate reduction under hypoxia by the Gammaproteobacterium Methylomonas denitrificans, sp. nov. type strain FJG1.</title>
        <authorList>
            <person name="Kits K.D."/>
            <person name="Klotz M.G."/>
            <person name="Stein L.Y."/>
        </authorList>
    </citation>
    <scope>NUCLEOTIDE SEQUENCE [LARGE SCALE GENOMIC DNA]</scope>
    <source>
        <strain evidence="13 14">FJG1</strain>
    </source>
</reference>
<evidence type="ECO:0000256" key="6">
    <source>
        <dbReference type="ARBA" id="ARBA00020416"/>
    </source>
</evidence>
<keyword evidence="14" id="KW-1185">Reference proteome</keyword>
<comment type="cofactor">
    <cofactor evidence="1">
        <name>Mg(2+)</name>
        <dbReference type="ChEBI" id="CHEBI:18420"/>
    </cofactor>
</comment>
<protein>
    <recommendedName>
        <fullName evidence="6">Exopolyphosphatase</fullName>
        <ecNumber evidence="5">3.6.1.11</ecNumber>
    </recommendedName>
</protein>
<dbReference type="STRING" id="1538553.JT25_022370"/>
<gene>
    <name evidence="13" type="ORF">JT25_022370</name>
</gene>
<keyword evidence="7" id="KW-1003">Cell membrane</keyword>
<proteinExistence type="inferred from homology"/>
<keyword evidence="8" id="KW-0378">Hydrolase</keyword>
<accession>A0A140E720</accession>
<name>A0A140E720_9GAMM</name>
<dbReference type="Proteomes" id="UP000030512">
    <property type="component" value="Chromosome"/>
</dbReference>
<comment type="similarity">
    <text evidence="3">Belongs to the GppA/Ppx family.</text>
</comment>
<sequence>MPHQIPTSVAAVDLGSNSFHMIICSLHNGKLQTIDRLKEMVRLAAGLDQHKNLDQITQERALACLERFGQRIGDFAPNSVAIVGTNTLRIARNSQQFINKAEKALGHPIHIISGIEEARLIYQGVAHSLGSNVNNRFVMDIGGSSTEYIIGRDDIAHTKESLNMGCVTVSQNFFKNGELSKKAFRKAMLFAEQHLEPFQNTFNSKNWDEAIGASGSLKAISNVLQVMGWSNNGITNEGLEQLVGHLLKLNRIDEISFPALSIERRPVFIGAVAIVYATFKTLNIQQMTVSDGALREGLVQDLLGRIYNDDVRSQTTQTIAARYHTDTSHSEQLKETLRYIVQQLDSHPCFNDNPASLQFLEWAAELHEIGFEIAHSQYHKHSAYIIANGDLAGFSKQDQLLLSKLVRSHRKKLSLSRFADLPSPWRQHAPIMAVVFRLAALLHRNRNSKRPDFNITIDRHEIKIDFPGHWLEQAPLTHADLKQEMYYLKEARFNLIFDQC</sequence>
<evidence type="ECO:0000256" key="1">
    <source>
        <dbReference type="ARBA" id="ARBA00001946"/>
    </source>
</evidence>
<dbReference type="OrthoDB" id="9793035at2"/>
<evidence type="ECO:0000256" key="7">
    <source>
        <dbReference type="ARBA" id="ARBA00022475"/>
    </source>
</evidence>
<dbReference type="Gene3D" id="3.30.420.150">
    <property type="entry name" value="Exopolyphosphatase. Domain 2"/>
    <property type="match status" value="1"/>
</dbReference>
<evidence type="ECO:0000256" key="5">
    <source>
        <dbReference type="ARBA" id="ARBA00012451"/>
    </source>
</evidence>
<dbReference type="AlphaFoldDB" id="A0A140E720"/>
<dbReference type="PANTHER" id="PTHR30005:SF14">
    <property type="entry name" value="EXOPOLYPHOSPHATASE"/>
    <property type="match status" value="1"/>
</dbReference>
<evidence type="ECO:0000259" key="11">
    <source>
        <dbReference type="Pfam" id="PF02541"/>
    </source>
</evidence>